<feature type="signal peptide" evidence="2">
    <location>
        <begin position="1"/>
        <end position="28"/>
    </location>
</feature>
<protein>
    <recommendedName>
        <fullName evidence="5">Lipoprotein</fullName>
    </recommendedName>
</protein>
<dbReference type="Proteomes" id="UP000000491">
    <property type="component" value="Chromosome"/>
</dbReference>
<sequence>MYYIKRFMRSLSILMSVFILTACYHKSAAPLPDQNQEMANADEIASDTDDDNTSENMAIIEDVPSDNLKITDNTALDTESHNTYSDKKNMPEKPLKPKKK</sequence>
<evidence type="ECO:0008006" key="5">
    <source>
        <dbReference type="Google" id="ProtNLM"/>
    </source>
</evidence>
<evidence type="ECO:0000256" key="2">
    <source>
        <dbReference type="SAM" id="SignalP"/>
    </source>
</evidence>
<dbReference type="PROSITE" id="PS51257">
    <property type="entry name" value="PROKAR_LIPOPROTEIN"/>
    <property type="match status" value="1"/>
</dbReference>
<proteinExistence type="predicted"/>
<evidence type="ECO:0000313" key="3">
    <source>
        <dbReference type="EMBL" id="AEI38259.1"/>
    </source>
</evidence>
<gene>
    <name evidence="3" type="ordered locus">Zymop_1369</name>
</gene>
<dbReference type="HOGENOM" id="CLU_180893_0_0_5"/>
<dbReference type="RefSeq" id="WP_013934648.1">
    <property type="nucleotide sequence ID" value="NC_015709.1"/>
</dbReference>
<feature type="compositionally biased region" description="Polar residues" evidence="1">
    <location>
        <begin position="68"/>
        <end position="77"/>
    </location>
</feature>
<feature type="compositionally biased region" description="Basic and acidic residues" evidence="1">
    <location>
        <begin position="78"/>
        <end position="100"/>
    </location>
</feature>
<feature type="compositionally biased region" description="Acidic residues" evidence="1">
    <location>
        <begin position="44"/>
        <end position="53"/>
    </location>
</feature>
<reference evidence="3 4" key="1">
    <citation type="journal article" date="2011" name="J. Bacteriol.">
        <title>Genome sequence of the ethanol-producing Zymomonas mobilis subsp. pomaceae lectotype strain ATCC 29192.</title>
        <authorList>
            <person name="Kouvelis V.N."/>
            <person name="Davenport K.W."/>
            <person name="Brettin T.S."/>
            <person name="Bruce D."/>
            <person name="Detter C."/>
            <person name="Han C.S."/>
            <person name="Nolan M."/>
            <person name="Tapia R."/>
            <person name="Damoulaki A."/>
            <person name="Kyrpides N.C."/>
            <person name="Typas M.A."/>
            <person name="Pappas K.M."/>
        </authorList>
    </citation>
    <scope>NUCLEOTIDE SEQUENCE [LARGE SCALE GENOMIC DNA]</scope>
    <source>
        <strain evidence="4">ATCC 29192 / DSM 22645 / JCM 10191 / CCUG 17912 / NBRC 13757 / NCIMB 11200 / NRRL B-4491 / Barker I</strain>
    </source>
</reference>
<dbReference type="KEGG" id="zmp:Zymop_1369"/>
<organism evidence="3 4">
    <name type="scientific">Zymomonas mobilis subsp. pomaceae (strain ATCC 29192 / DSM 22645 / JCM 10191 / CCUG 17912 / NBRC 13757 / NCIMB 11200 / NRRL B-4491 / Barker I)</name>
    <dbReference type="NCBI Taxonomy" id="579138"/>
    <lineage>
        <taxon>Bacteria</taxon>
        <taxon>Pseudomonadati</taxon>
        <taxon>Pseudomonadota</taxon>
        <taxon>Alphaproteobacteria</taxon>
        <taxon>Sphingomonadales</taxon>
        <taxon>Zymomonadaceae</taxon>
        <taxon>Zymomonas</taxon>
    </lineage>
</organism>
<keyword evidence="2" id="KW-0732">Signal</keyword>
<name>F8EV41_ZYMMT</name>
<feature type="region of interest" description="Disordered" evidence="1">
    <location>
        <begin position="38"/>
        <end position="100"/>
    </location>
</feature>
<dbReference type="EMBL" id="CP002865">
    <property type="protein sequence ID" value="AEI38259.1"/>
    <property type="molecule type" value="Genomic_DNA"/>
</dbReference>
<feature type="chain" id="PRO_5003370089" description="Lipoprotein" evidence="2">
    <location>
        <begin position="29"/>
        <end position="100"/>
    </location>
</feature>
<accession>F8EV41</accession>
<evidence type="ECO:0000256" key="1">
    <source>
        <dbReference type="SAM" id="MobiDB-lite"/>
    </source>
</evidence>
<evidence type="ECO:0000313" key="4">
    <source>
        <dbReference type="Proteomes" id="UP000000491"/>
    </source>
</evidence>
<dbReference type="AlphaFoldDB" id="F8EV41"/>
<dbReference type="PATRIC" id="fig|579138.3.peg.1450"/>